<dbReference type="Gene3D" id="3.40.50.2000">
    <property type="entry name" value="Glycogen Phosphorylase B"/>
    <property type="match status" value="1"/>
</dbReference>
<dbReference type="AlphaFoldDB" id="A0A839Y9G0"/>
<evidence type="ECO:0000313" key="2">
    <source>
        <dbReference type="Proteomes" id="UP000580718"/>
    </source>
</evidence>
<name>A0A839Y9G0_9ACTN</name>
<accession>A0A839Y9G0</accession>
<gene>
    <name evidence="1" type="ORF">FHX36_002699</name>
</gene>
<protein>
    <recommendedName>
        <fullName evidence="3">Glycosyltransferase</fullName>
    </recommendedName>
</protein>
<comment type="caution">
    <text evidence="1">The sequence shown here is derived from an EMBL/GenBank/DDBJ whole genome shotgun (WGS) entry which is preliminary data.</text>
</comment>
<dbReference type="RefSeq" id="WP_181428629.1">
    <property type="nucleotide sequence ID" value="NZ_JACIBU010000001.1"/>
</dbReference>
<dbReference type="EMBL" id="JACIBU010000001">
    <property type="protein sequence ID" value="MBB3676964.1"/>
    <property type="molecule type" value="Genomic_DNA"/>
</dbReference>
<evidence type="ECO:0008006" key="3">
    <source>
        <dbReference type="Google" id="ProtNLM"/>
    </source>
</evidence>
<proteinExistence type="predicted"/>
<reference evidence="1 2" key="1">
    <citation type="submission" date="2020-08" db="EMBL/GenBank/DDBJ databases">
        <title>Sequencing the genomes of 1000 actinobacteria strains.</title>
        <authorList>
            <person name="Klenk H.-P."/>
        </authorList>
    </citation>
    <scope>NUCLEOTIDE SEQUENCE [LARGE SCALE GENOMIC DNA]</scope>
    <source>
        <strain evidence="1 2">DSM 16678</strain>
    </source>
</reference>
<dbReference type="SUPFAM" id="SSF53756">
    <property type="entry name" value="UDP-Glycosyltransferase/glycogen phosphorylase"/>
    <property type="match status" value="1"/>
</dbReference>
<dbReference type="Proteomes" id="UP000580718">
    <property type="component" value="Unassembled WGS sequence"/>
</dbReference>
<sequence>MTPQPLPARVGFLAKDPWNPAIRREHMIARELVRRGSEVDFVQAPADVRRVRTDPANWGRHLRRARFEPVAPGVRVTERSTLQPGLRNGLAERADAGLLRSFLRRSGWDPALSVFMLPWEWRAARGLGGRVVFDCTDDWARLLPQARGLGDQLRRIADEADEVVVVNQVLADLFPGRTPVVVPNGADETLLTAPQTVERRARHAVYVGSISDRFDVDLVRAVLTALPDWTLTVHGQLVFPLRAQAARERFLALEQDLGGRFRHAGLLPRERLADVLDAATVALVPDVASIALGQSSMKTYDYCARGVPVVATAGHLEHSSDAPPHATVVRGAAEMAAAMVAAADEPVGHAKERIDWAAERTWDRRTDAWLDAALGDRPVPVTGVAPSRSRPVR</sequence>
<organism evidence="1 2">
    <name type="scientific">Modestobacter versicolor</name>
    <dbReference type="NCBI Taxonomy" id="429133"/>
    <lineage>
        <taxon>Bacteria</taxon>
        <taxon>Bacillati</taxon>
        <taxon>Actinomycetota</taxon>
        <taxon>Actinomycetes</taxon>
        <taxon>Geodermatophilales</taxon>
        <taxon>Geodermatophilaceae</taxon>
        <taxon>Modestobacter</taxon>
    </lineage>
</organism>
<evidence type="ECO:0000313" key="1">
    <source>
        <dbReference type="EMBL" id="MBB3676964.1"/>
    </source>
</evidence>